<dbReference type="EMBL" id="CAMGYJ010000004">
    <property type="protein sequence ID" value="CAI0399081.1"/>
    <property type="molecule type" value="Genomic_DNA"/>
</dbReference>
<keyword evidence="1" id="KW-0732">Signal</keyword>
<dbReference type="AlphaFoldDB" id="A0AAV0INN7"/>
<evidence type="ECO:0000313" key="3">
    <source>
        <dbReference type="Proteomes" id="UP001154282"/>
    </source>
</evidence>
<dbReference type="Proteomes" id="UP001154282">
    <property type="component" value="Unassembled WGS sequence"/>
</dbReference>
<protein>
    <submittedName>
        <fullName evidence="2">Uncharacterized protein</fullName>
    </submittedName>
</protein>
<feature type="chain" id="PRO_5043953569" evidence="1">
    <location>
        <begin position="21"/>
        <end position="31"/>
    </location>
</feature>
<name>A0AAV0INN7_9ROSI</name>
<organism evidence="2 3">
    <name type="scientific">Linum tenue</name>
    <dbReference type="NCBI Taxonomy" id="586396"/>
    <lineage>
        <taxon>Eukaryota</taxon>
        <taxon>Viridiplantae</taxon>
        <taxon>Streptophyta</taxon>
        <taxon>Embryophyta</taxon>
        <taxon>Tracheophyta</taxon>
        <taxon>Spermatophyta</taxon>
        <taxon>Magnoliopsida</taxon>
        <taxon>eudicotyledons</taxon>
        <taxon>Gunneridae</taxon>
        <taxon>Pentapetalae</taxon>
        <taxon>rosids</taxon>
        <taxon>fabids</taxon>
        <taxon>Malpighiales</taxon>
        <taxon>Linaceae</taxon>
        <taxon>Linum</taxon>
    </lineage>
</organism>
<proteinExistence type="predicted"/>
<keyword evidence="3" id="KW-1185">Reference proteome</keyword>
<accession>A0AAV0INN7</accession>
<evidence type="ECO:0000313" key="2">
    <source>
        <dbReference type="EMBL" id="CAI0399081.1"/>
    </source>
</evidence>
<gene>
    <name evidence="2" type="ORF">LITE_LOCUS10166</name>
</gene>
<sequence>MAHTILNLFLGLLARRPCVALLHGPGSPHQF</sequence>
<reference evidence="2" key="1">
    <citation type="submission" date="2022-08" db="EMBL/GenBank/DDBJ databases">
        <authorList>
            <person name="Gutierrez-Valencia J."/>
        </authorList>
    </citation>
    <scope>NUCLEOTIDE SEQUENCE</scope>
</reference>
<evidence type="ECO:0000256" key="1">
    <source>
        <dbReference type="SAM" id="SignalP"/>
    </source>
</evidence>
<comment type="caution">
    <text evidence="2">The sequence shown here is derived from an EMBL/GenBank/DDBJ whole genome shotgun (WGS) entry which is preliminary data.</text>
</comment>
<feature type="signal peptide" evidence="1">
    <location>
        <begin position="1"/>
        <end position="20"/>
    </location>
</feature>